<feature type="compositionally biased region" description="Basic and acidic residues" evidence="1">
    <location>
        <begin position="116"/>
        <end position="140"/>
    </location>
</feature>
<evidence type="ECO:0000256" key="1">
    <source>
        <dbReference type="SAM" id="MobiDB-lite"/>
    </source>
</evidence>
<reference evidence="2" key="1">
    <citation type="submission" date="2020-10" db="EMBL/GenBank/DDBJ databases">
        <title>Connecting structure to function with the recovery of over 1000 high-quality activated sludge metagenome-assembled genomes encoding full-length rRNA genes using long-read sequencing.</title>
        <authorList>
            <person name="Singleton C.M."/>
            <person name="Petriglieri F."/>
            <person name="Kristensen J.M."/>
            <person name="Kirkegaard R.H."/>
            <person name="Michaelsen T.Y."/>
            <person name="Andersen M.H."/>
            <person name="Karst S.M."/>
            <person name="Dueholm M.S."/>
            <person name="Nielsen P.H."/>
            <person name="Albertsen M."/>
        </authorList>
    </citation>
    <scope>NUCLEOTIDE SEQUENCE</scope>
    <source>
        <strain evidence="2">OdNE_18-Q3-R46-58_BAT3C.305</strain>
    </source>
</reference>
<dbReference type="EMBL" id="JADKBR010000005">
    <property type="protein sequence ID" value="MBK8890000.1"/>
    <property type="molecule type" value="Genomic_DNA"/>
</dbReference>
<gene>
    <name evidence="2" type="ORF">IPN75_06210</name>
</gene>
<evidence type="ECO:0000313" key="3">
    <source>
        <dbReference type="Proteomes" id="UP000808146"/>
    </source>
</evidence>
<protein>
    <submittedName>
        <fullName evidence="2">Uncharacterized protein</fullName>
    </submittedName>
</protein>
<organism evidence="2 3">
    <name type="scientific">Candidatus Dechloromonas phosphorivorans</name>
    <dbReference type="NCBI Taxonomy" id="2899244"/>
    <lineage>
        <taxon>Bacteria</taxon>
        <taxon>Pseudomonadati</taxon>
        <taxon>Pseudomonadota</taxon>
        <taxon>Betaproteobacteria</taxon>
        <taxon>Rhodocyclales</taxon>
        <taxon>Azonexaceae</taxon>
        <taxon>Dechloromonas</taxon>
    </lineage>
</organism>
<accession>A0A9D7QMK1</accession>
<evidence type="ECO:0000313" key="2">
    <source>
        <dbReference type="EMBL" id="MBK8890000.1"/>
    </source>
</evidence>
<dbReference type="AlphaFoldDB" id="A0A9D7QMK1"/>
<sequence length="140" mass="14060">MRGQGNIGTAINVAGNNLLTNNGLISADVSGGTLNITAPASGGGSSIVNNNILEARNGGTLVISTNVNNAAGQINAQNGSQVLQNSVTITHGTLGSNGTGVIAASAGLTSCGVRPWRPDSHRTGHDQRQPSRPDQHAKGM</sequence>
<comment type="caution">
    <text evidence="2">The sequence shown here is derived from an EMBL/GenBank/DDBJ whole genome shotgun (WGS) entry which is preliminary data.</text>
</comment>
<feature type="region of interest" description="Disordered" evidence="1">
    <location>
        <begin position="115"/>
        <end position="140"/>
    </location>
</feature>
<name>A0A9D7QMK1_9RHOO</name>
<proteinExistence type="predicted"/>
<dbReference type="Proteomes" id="UP000808146">
    <property type="component" value="Unassembled WGS sequence"/>
</dbReference>